<reference evidence="4 5" key="1">
    <citation type="journal article" date="2018" name="Genome Announc.">
        <title>Draft Genome Sequence of "Candidatus Phycosocius bacilliformis," an Alphaproteobacterial Ectosymbiont of the Hydrocarbon-Producing Green Alga Botryococcus braunii.</title>
        <authorList>
            <person name="Tanabe Y."/>
            <person name="Yamaguchi H."/>
            <person name="Watanabe M.M."/>
        </authorList>
    </citation>
    <scope>NUCLEOTIDE SEQUENCE [LARGE SCALE GENOMIC DNA]</scope>
    <source>
        <strain evidence="4 5">BOTRYCO-2</strain>
    </source>
</reference>
<comment type="caution">
    <text evidence="4">The sequence shown here is derived from an EMBL/GenBank/DDBJ whole genome shotgun (WGS) entry which is preliminary data.</text>
</comment>
<evidence type="ECO:0000313" key="5">
    <source>
        <dbReference type="Proteomes" id="UP000245086"/>
    </source>
</evidence>
<dbReference type="GO" id="GO:0047617">
    <property type="term" value="F:fatty acyl-CoA hydrolase activity"/>
    <property type="evidence" value="ECO:0007669"/>
    <property type="project" value="InterPro"/>
</dbReference>
<gene>
    <name evidence="4" type="ORF">PbB2_01193</name>
</gene>
<dbReference type="RefSeq" id="WP_108984408.1">
    <property type="nucleotide sequence ID" value="NZ_BFBR01000003.1"/>
</dbReference>
<dbReference type="OrthoDB" id="9813282at2"/>
<dbReference type="NCBIfam" id="TIGR00369">
    <property type="entry name" value="unchar_dom_1"/>
    <property type="match status" value="1"/>
</dbReference>
<evidence type="ECO:0000259" key="3">
    <source>
        <dbReference type="Pfam" id="PF03061"/>
    </source>
</evidence>
<evidence type="ECO:0000313" key="4">
    <source>
        <dbReference type="EMBL" id="GBF57526.1"/>
    </source>
</evidence>
<protein>
    <recommendedName>
        <fullName evidence="3">Thioesterase domain-containing protein</fullName>
    </recommendedName>
</protein>
<dbReference type="InterPro" id="IPR029069">
    <property type="entry name" value="HotDog_dom_sf"/>
</dbReference>
<keyword evidence="2" id="KW-0378">Hydrolase</keyword>
<dbReference type="AlphaFoldDB" id="A0A2P2E8Y6"/>
<sequence>MSDHAQTFLDIGMKQPSQSSQTLGFKLIEMDVKAGTARVEFAGKPEFANPTGFIQGGFLSAMLDDVMGMMAMLKVAPKSFASTIDLHVHYLRPVRIGKIEVAARITNKGPSIMFAEADLYDCRGKVSAKATSALAITPLQIKSDL</sequence>
<evidence type="ECO:0000256" key="2">
    <source>
        <dbReference type="ARBA" id="ARBA00022801"/>
    </source>
</evidence>
<proteinExistence type="inferred from homology"/>
<dbReference type="EMBL" id="BFBR01000003">
    <property type="protein sequence ID" value="GBF57526.1"/>
    <property type="molecule type" value="Genomic_DNA"/>
</dbReference>
<dbReference type="InterPro" id="IPR003736">
    <property type="entry name" value="PAAI_dom"/>
</dbReference>
<accession>A0A2P2E8Y6</accession>
<dbReference type="Pfam" id="PF03061">
    <property type="entry name" value="4HBT"/>
    <property type="match status" value="1"/>
</dbReference>
<comment type="similarity">
    <text evidence="1">Belongs to the thioesterase PaaI family.</text>
</comment>
<dbReference type="PANTHER" id="PTHR21660:SF1">
    <property type="entry name" value="ACYL-COENZYME A THIOESTERASE 13"/>
    <property type="match status" value="1"/>
</dbReference>
<dbReference type="SUPFAM" id="SSF54637">
    <property type="entry name" value="Thioesterase/thiol ester dehydrase-isomerase"/>
    <property type="match status" value="1"/>
</dbReference>
<dbReference type="Gene3D" id="3.10.129.10">
    <property type="entry name" value="Hotdog Thioesterase"/>
    <property type="match status" value="1"/>
</dbReference>
<name>A0A2P2E8Y6_9PROT</name>
<dbReference type="InterPro" id="IPR039298">
    <property type="entry name" value="ACOT13"/>
</dbReference>
<feature type="domain" description="Thioesterase" evidence="3">
    <location>
        <begin position="52"/>
        <end position="125"/>
    </location>
</feature>
<dbReference type="PANTHER" id="PTHR21660">
    <property type="entry name" value="THIOESTERASE SUPERFAMILY MEMBER-RELATED"/>
    <property type="match status" value="1"/>
</dbReference>
<dbReference type="Proteomes" id="UP000245086">
    <property type="component" value="Unassembled WGS sequence"/>
</dbReference>
<dbReference type="InterPro" id="IPR006683">
    <property type="entry name" value="Thioestr_dom"/>
</dbReference>
<dbReference type="CDD" id="cd03443">
    <property type="entry name" value="PaaI_thioesterase"/>
    <property type="match status" value="1"/>
</dbReference>
<keyword evidence="5" id="KW-1185">Reference proteome</keyword>
<organism evidence="4 5">
    <name type="scientific">Candidatus Phycosocius bacilliformis</name>
    <dbReference type="NCBI Taxonomy" id="1445552"/>
    <lineage>
        <taxon>Bacteria</taxon>
        <taxon>Pseudomonadati</taxon>
        <taxon>Pseudomonadota</taxon>
        <taxon>Alphaproteobacteria</taxon>
        <taxon>Caulobacterales</taxon>
        <taxon>Caulobacterales incertae sedis</taxon>
        <taxon>Candidatus Phycosocius</taxon>
    </lineage>
</organism>
<evidence type="ECO:0000256" key="1">
    <source>
        <dbReference type="ARBA" id="ARBA00008324"/>
    </source>
</evidence>